<dbReference type="OrthoDB" id="9986881at2759"/>
<evidence type="ECO:0000256" key="4">
    <source>
        <dbReference type="ARBA" id="ARBA00023136"/>
    </source>
</evidence>
<dbReference type="PROSITE" id="PS50850">
    <property type="entry name" value="MFS"/>
    <property type="match status" value="1"/>
</dbReference>
<dbReference type="GO" id="GO:0022857">
    <property type="term" value="F:transmembrane transporter activity"/>
    <property type="evidence" value="ECO:0007669"/>
    <property type="project" value="InterPro"/>
</dbReference>
<dbReference type="FunCoup" id="A0A165W4W6">
    <property type="interactions" value="116"/>
</dbReference>
<dbReference type="InterPro" id="IPR011701">
    <property type="entry name" value="MFS"/>
</dbReference>
<dbReference type="InterPro" id="IPR036259">
    <property type="entry name" value="MFS_trans_sf"/>
</dbReference>
<gene>
    <name evidence="8" type="ORF">NEOLEDRAFT_1053384</name>
</gene>
<reference evidence="8 9" key="1">
    <citation type="journal article" date="2016" name="Mol. Biol. Evol.">
        <title>Comparative Genomics of Early-Diverging Mushroom-Forming Fungi Provides Insights into the Origins of Lignocellulose Decay Capabilities.</title>
        <authorList>
            <person name="Nagy L.G."/>
            <person name="Riley R."/>
            <person name="Tritt A."/>
            <person name="Adam C."/>
            <person name="Daum C."/>
            <person name="Floudas D."/>
            <person name="Sun H."/>
            <person name="Yadav J.S."/>
            <person name="Pangilinan J."/>
            <person name="Larsson K.H."/>
            <person name="Matsuura K."/>
            <person name="Barry K."/>
            <person name="Labutti K."/>
            <person name="Kuo R."/>
            <person name="Ohm R.A."/>
            <person name="Bhattacharya S.S."/>
            <person name="Shirouzu T."/>
            <person name="Yoshinaga Y."/>
            <person name="Martin F.M."/>
            <person name="Grigoriev I.V."/>
            <person name="Hibbett D.S."/>
        </authorList>
    </citation>
    <scope>NUCLEOTIDE SEQUENCE [LARGE SCALE GENOMIC DNA]</scope>
    <source>
        <strain evidence="8 9">HHB14362 ss-1</strain>
    </source>
</reference>
<feature type="domain" description="Major facilitator superfamily (MFS) profile" evidence="7">
    <location>
        <begin position="58"/>
        <end position="492"/>
    </location>
</feature>
<keyword evidence="9" id="KW-1185">Reference proteome</keyword>
<evidence type="ECO:0000313" key="9">
    <source>
        <dbReference type="Proteomes" id="UP000076761"/>
    </source>
</evidence>
<dbReference type="CDD" id="cd17323">
    <property type="entry name" value="MFS_Tpo1_MDR_like"/>
    <property type="match status" value="1"/>
</dbReference>
<keyword evidence="3 6" id="KW-1133">Transmembrane helix</keyword>
<feature type="transmembrane region" description="Helical" evidence="6">
    <location>
        <begin position="151"/>
        <end position="172"/>
    </location>
</feature>
<feature type="compositionally biased region" description="Polar residues" evidence="5">
    <location>
        <begin position="1"/>
        <end position="14"/>
    </location>
</feature>
<dbReference type="InterPro" id="IPR020846">
    <property type="entry name" value="MFS_dom"/>
</dbReference>
<dbReference type="STRING" id="1314782.A0A165W4W6"/>
<name>A0A165W4W6_9AGAM</name>
<keyword evidence="4 6" id="KW-0472">Membrane</keyword>
<dbReference type="FunFam" id="1.20.1250.20:FF:000011">
    <property type="entry name" value="MFS multidrug transporter, putative"/>
    <property type="match status" value="1"/>
</dbReference>
<dbReference type="EMBL" id="KV425551">
    <property type="protein sequence ID" value="KZT30674.1"/>
    <property type="molecule type" value="Genomic_DNA"/>
</dbReference>
<evidence type="ECO:0000256" key="5">
    <source>
        <dbReference type="SAM" id="MobiDB-lite"/>
    </source>
</evidence>
<feature type="transmembrane region" description="Helical" evidence="6">
    <location>
        <begin position="370"/>
        <end position="391"/>
    </location>
</feature>
<feature type="transmembrane region" description="Helical" evidence="6">
    <location>
        <begin position="184"/>
        <end position="209"/>
    </location>
</feature>
<feature type="region of interest" description="Disordered" evidence="5">
    <location>
        <begin position="1"/>
        <end position="33"/>
    </location>
</feature>
<feature type="compositionally biased region" description="Basic and acidic residues" evidence="5">
    <location>
        <begin position="15"/>
        <end position="33"/>
    </location>
</feature>
<keyword evidence="2 6" id="KW-0812">Transmembrane</keyword>
<evidence type="ECO:0000259" key="7">
    <source>
        <dbReference type="PROSITE" id="PS50850"/>
    </source>
</evidence>
<protein>
    <submittedName>
        <fullName evidence="8">MFS general substrate transporter</fullName>
    </submittedName>
</protein>
<dbReference type="PANTHER" id="PTHR23502:SF173">
    <property type="entry name" value="MFS-MULTIDRUG-RESISTANCE TRANSPORTER-RELATED"/>
    <property type="match status" value="1"/>
</dbReference>
<feature type="transmembrane region" description="Helical" evidence="6">
    <location>
        <begin position="126"/>
        <end position="145"/>
    </location>
</feature>
<feature type="transmembrane region" description="Helical" evidence="6">
    <location>
        <begin position="215"/>
        <end position="235"/>
    </location>
</feature>
<dbReference type="SUPFAM" id="SSF103473">
    <property type="entry name" value="MFS general substrate transporter"/>
    <property type="match status" value="1"/>
</dbReference>
<evidence type="ECO:0000256" key="2">
    <source>
        <dbReference type="ARBA" id="ARBA00022692"/>
    </source>
</evidence>
<comment type="subcellular location">
    <subcellularLocation>
        <location evidence="1">Membrane</location>
        <topology evidence="1">Multi-pass membrane protein</topology>
    </subcellularLocation>
</comment>
<accession>A0A165W4W6</accession>
<evidence type="ECO:0000313" key="8">
    <source>
        <dbReference type="EMBL" id="KZT30674.1"/>
    </source>
</evidence>
<feature type="transmembrane region" description="Helical" evidence="6">
    <location>
        <begin position="58"/>
        <end position="83"/>
    </location>
</feature>
<dbReference type="AlphaFoldDB" id="A0A165W4W6"/>
<feature type="transmembrane region" description="Helical" evidence="6">
    <location>
        <begin position="95"/>
        <end position="114"/>
    </location>
</feature>
<dbReference type="GO" id="GO:0005886">
    <property type="term" value="C:plasma membrane"/>
    <property type="evidence" value="ECO:0007669"/>
    <property type="project" value="TreeGrafter"/>
</dbReference>
<feature type="transmembrane region" description="Helical" evidence="6">
    <location>
        <begin position="397"/>
        <end position="421"/>
    </location>
</feature>
<proteinExistence type="predicted"/>
<evidence type="ECO:0000256" key="1">
    <source>
        <dbReference type="ARBA" id="ARBA00004141"/>
    </source>
</evidence>
<feature type="transmembrane region" description="Helical" evidence="6">
    <location>
        <begin position="291"/>
        <end position="310"/>
    </location>
</feature>
<dbReference type="InParanoid" id="A0A165W4W6"/>
<feature type="transmembrane region" description="Helical" evidence="6">
    <location>
        <begin position="330"/>
        <end position="349"/>
    </location>
</feature>
<feature type="transmembrane region" description="Helical" evidence="6">
    <location>
        <begin position="428"/>
        <end position="453"/>
    </location>
</feature>
<dbReference type="Gene3D" id="1.20.1250.20">
    <property type="entry name" value="MFS general substrate transporter like domains"/>
    <property type="match status" value="1"/>
</dbReference>
<dbReference type="Pfam" id="PF07690">
    <property type="entry name" value="MFS_1"/>
    <property type="match status" value="1"/>
</dbReference>
<sequence>MSGSVSRTSTIVSRDQNEEVHHEAYPEPNEKGGVDPFLVKFDENDPQNPKTWSLWRKWYITVAGGLLLLNATFASSAPSGVIVQLIEEFGMGREVATLAISLFVAGYCVGPLVWGPMSEQYGRRPVFLVAFLFYTGFQVGCALSPNTGAILVFRLLGGMFAAAPLTNSGAILSDIWDAKQRGKAMAFFTIAPFAGPAIGPTVGGYITVAGVSWRWVFWILTIYAGACWVQILLTIPETYEPMLLVKKARQRRKETGDERYYAQFEKQKTTIAKKIERILARPFRVLFREPMLIAITLYMSFIYGCIYLLFEAYPIVFTQDHGLNYGASGLVFLPIPIGGTLAIVCYLLYYNPRYERAVDKYAPAPVPPEARLEMAMLAGPIFAASFFWFGWTSYPSINYWAPLMSGLPLGFSIELIFLSLFNYIIDAYLFVAASALAANTVVRSLFGAGFPLFATQMYETLNPRWASTLLGLISVLLMPIPFVLIKFGPKIRARSHYSPTAKPPEKINVSPA</sequence>
<feature type="transmembrane region" description="Helical" evidence="6">
    <location>
        <begin position="465"/>
        <end position="485"/>
    </location>
</feature>
<organism evidence="8 9">
    <name type="scientific">Neolentinus lepideus HHB14362 ss-1</name>
    <dbReference type="NCBI Taxonomy" id="1314782"/>
    <lineage>
        <taxon>Eukaryota</taxon>
        <taxon>Fungi</taxon>
        <taxon>Dikarya</taxon>
        <taxon>Basidiomycota</taxon>
        <taxon>Agaricomycotina</taxon>
        <taxon>Agaricomycetes</taxon>
        <taxon>Gloeophyllales</taxon>
        <taxon>Gloeophyllaceae</taxon>
        <taxon>Neolentinus</taxon>
    </lineage>
</organism>
<dbReference type="PANTHER" id="PTHR23502">
    <property type="entry name" value="MAJOR FACILITATOR SUPERFAMILY"/>
    <property type="match status" value="1"/>
</dbReference>
<evidence type="ECO:0000256" key="3">
    <source>
        <dbReference type="ARBA" id="ARBA00022989"/>
    </source>
</evidence>
<dbReference type="Proteomes" id="UP000076761">
    <property type="component" value="Unassembled WGS sequence"/>
</dbReference>
<evidence type="ECO:0000256" key="6">
    <source>
        <dbReference type="SAM" id="Phobius"/>
    </source>
</evidence>